<dbReference type="RefSeq" id="WP_182546785.1">
    <property type="nucleotide sequence ID" value="NZ_JACGWZ010000008.1"/>
</dbReference>
<evidence type="ECO:0000313" key="2">
    <source>
        <dbReference type="EMBL" id="MBA8827467.1"/>
    </source>
</evidence>
<dbReference type="GO" id="GO:0003677">
    <property type="term" value="F:DNA binding"/>
    <property type="evidence" value="ECO:0007669"/>
    <property type="project" value="UniProtKB-KW"/>
</dbReference>
<organism evidence="2 3">
    <name type="scientific">Halosaccharopolyspora lacisalsi</name>
    <dbReference type="NCBI Taxonomy" id="1000566"/>
    <lineage>
        <taxon>Bacteria</taxon>
        <taxon>Bacillati</taxon>
        <taxon>Actinomycetota</taxon>
        <taxon>Actinomycetes</taxon>
        <taxon>Pseudonocardiales</taxon>
        <taxon>Pseudonocardiaceae</taxon>
        <taxon>Halosaccharopolyspora</taxon>
    </lineage>
</organism>
<dbReference type="InterPro" id="IPR036388">
    <property type="entry name" value="WH-like_DNA-bd_sf"/>
</dbReference>
<dbReference type="SMART" id="SM00347">
    <property type="entry name" value="HTH_MARR"/>
    <property type="match status" value="1"/>
</dbReference>
<protein>
    <submittedName>
        <fullName evidence="2">DNA-binding MarR family transcriptional regulator</fullName>
    </submittedName>
</protein>
<dbReference type="AlphaFoldDB" id="A0A839E6Z0"/>
<evidence type="ECO:0000313" key="3">
    <source>
        <dbReference type="Proteomes" id="UP000569329"/>
    </source>
</evidence>
<dbReference type="Gene3D" id="1.10.10.10">
    <property type="entry name" value="Winged helix-like DNA-binding domain superfamily/Winged helix DNA-binding domain"/>
    <property type="match status" value="1"/>
</dbReference>
<dbReference type="PANTHER" id="PTHR33164:SF99">
    <property type="entry name" value="MARR FAMILY REGULATORY PROTEIN"/>
    <property type="match status" value="1"/>
</dbReference>
<name>A0A839E6Z0_9PSEU</name>
<comment type="caution">
    <text evidence="2">The sequence shown here is derived from an EMBL/GenBank/DDBJ whole genome shotgun (WGS) entry which is preliminary data.</text>
</comment>
<evidence type="ECO:0000259" key="1">
    <source>
        <dbReference type="PROSITE" id="PS50995"/>
    </source>
</evidence>
<accession>A0A839E6Z0</accession>
<dbReference type="InterPro" id="IPR039422">
    <property type="entry name" value="MarR/SlyA-like"/>
</dbReference>
<dbReference type="PANTHER" id="PTHR33164">
    <property type="entry name" value="TRANSCRIPTIONAL REGULATOR, MARR FAMILY"/>
    <property type="match status" value="1"/>
</dbReference>
<dbReference type="GO" id="GO:0003700">
    <property type="term" value="F:DNA-binding transcription factor activity"/>
    <property type="evidence" value="ECO:0007669"/>
    <property type="project" value="InterPro"/>
</dbReference>
<dbReference type="InterPro" id="IPR036390">
    <property type="entry name" value="WH_DNA-bd_sf"/>
</dbReference>
<proteinExistence type="predicted"/>
<reference evidence="2 3" key="1">
    <citation type="submission" date="2020-07" db="EMBL/GenBank/DDBJ databases">
        <title>Sequencing the genomes of 1000 actinobacteria strains.</title>
        <authorList>
            <person name="Klenk H.-P."/>
        </authorList>
    </citation>
    <scope>NUCLEOTIDE SEQUENCE [LARGE SCALE GENOMIC DNA]</scope>
    <source>
        <strain evidence="2 3">DSM 45975</strain>
    </source>
</reference>
<dbReference type="Pfam" id="PF01047">
    <property type="entry name" value="MarR"/>
    <property type="match status" value="1"/>
</dbReference>
<gene>
    <name evidence="2" type="ORF">FHX42_004863</name>
</gene>
<dbReference type="GO" id="GO:0006950">
    <property type="term" value="P:response to stress"/>
    <property type="evidence" value="ECO:0007669"/>
    <property type="project" value="TreeGrafter"/>
</dbReference>
<dbReference type="InterPro" id="IPR000835">
    <property type="entry name" value="HTH_MarR-typ"/>
</dbReference>
<sequence>MGDDDTRWLNNREMSAWRSYIVGSALLEYRLSRELQTEHGVSLADYEILVQLSEQPRHRQRMSELAQGVAHSKSRISHQIRRLEAKGLVLRRECPSDGRVVLALLTDEGKRLLRQAAPTHVAGVREHMVDFLDEEECRVLNCVFGRITEHLRD</sequence>
<dbReference type="PRINTS" id="PR00598">
    <property type="entry name" value="HTHMARR"/>
</dbReference>
<feature type="domain" description="HTH marR-type" evidence="1">
    <location>
        <begin position="1"/>
        <end position="149"/>
    </location>
</feature>
<keyword evidence="3" id="KW-1185">Reference proteome</keyword>
<dbReference type="PROSITE" id="PS50995">
    <property type="entry name" value="HTH_MARR_2"/>
    <property type="match status" value="1"/>
</dbReference>
<dbReference type="EMBL" id="JACGWZ010000008">
    <property type="protein sequence ID" value="MBA8827467.1"/>
    <property type="molecule type" value="Genomic_DNA"/>
</dbReference>
<dbReference type="SUPFAM" id="SSF46785">
    <property type="entry name" value="Winged helix' DNA-binding domain"/>
    <property type="match status" value="1"/>
</dbReference>
<dbReference type="Proteomes" id="UP000569329">
    <property type="component" value="Unassembled WGS sequence"/>
</dbReference>
<keyword evidence="2" id="KW-0238">DNA-binding</keyword>